<protein>
    <submittedName>
        <fullName evidence="2">Uncharacterized protein</fullName>
    </submittedName>
</protein>
<dbReference type="EMBL" id="FPBV01000001">
    <property type="protein sequence ID" value="SFU39029.1"/>
    <property type="molecule type" value="Genomic_DNA"/>
</dbReference>
<dbReference type="AlphaFoldDB" id="A0A1I7FS33"/>
<dbReference type="Proteomes" id="UP000183508">
    <property type="component" value="Unassembled WGS sequence"/>
</dbReference>
<sequence>MPPSPPWWYSVPVPNGCTLRRKQVFEYTTPEQTYRVELFENPDGTCYAIGVPEDSERLIVYGSNVVDSPELALRILIDKIRRESGIFHASAGTEQDAAASDSESETTGSEGPDADDLCTR</sequence>
<evidence type="ECO:0000256" key="1">
    <source>
        <dbReference type="SAM" id="MobiDB-lite"/>
    </source>
</evidence>
<keyword evidence="3" id="KW-1185">Reference proteome</keyword>
<evidence type="ECO:0000313" key="3">
    <source>
        <dbReference type="Proteomes" id="UP000183508"/>
    </source>
</evidence>
<dbReference type="RefSeq" id="WP_074949023.1">
    <property type="nucleotide sequence ID" value="NZ_FPBV01000001.1"/>
</dbReference>
<organism evidence="2 3">
    <name type="scientific">Alicyclobacillus macrosporangiidus</name>
    <dbReference type="NCBI Taxonomy" id="392015"/>
    <lineage>
        <taxon>Bacteria</taxon>
        <taxon>Bacillati</taxon>
        <taxon>Bacillota</taxon>
        <taxon>Bacilli</taxon>
        <taxon>Bacillales</taxon>
        <taxon>Alicyclobacillaceae</taxon>
        <taxon>Alicyclobacillus</taxon>
    </lineage>
</organism>
<gene>
    <name evidence="2" type="ORF">SAMN05421543_101422</name>
</gene>
<accession>A0A1I7FS33</accession>
<dbReference type="OrthoDB" id="2376425at2"/>
<feature type="region of interest" description="Disordered" evidence="1">
    <location>
        <begin position="88"/>
        <end position="120"/>
    </location>
</feature>
<name>A0A1I7FS33_9BACL</name>
<feature type="compositionally biased region" description="Low complexity" evidence="1">
    <location>
        <begin position="96"/>
        <end position="111"/>
    </location>
</feature>
<evidence type="ECO:0000313" key="2">
    <source>
        <dbReference type="EMBL" id="SFU39029.1"/>
    </source>
</evidence>
<proteinExistence type="predicted"/>
<reference evidence="3" key="1">
    <citation type="submission" date="2016-10" db="EMBL/GenBank/DDBJ databases">
        <authorList>
            <person name="Varghese N."/>
        </authorList>
    </citation>
    <scope>NUCLEOTIDE SEQUENCE [LARGE SCALE GENOMIC DNA]</scope>
    <source>
        <strain evidence="3">DSM 17980</strain>
    </source>
</reference>